<dbReference type="AlphaFoldDB" id="A0ABD3UHB0"/>
<evidence type="ECO:0000313" key="3">
    <source>
        <dbReference type="Proteomes" id="UP001634394"/>
    </source>
</evidence>
<reference evidence="2 3" key="1">
    <citation type="submission" date="2024-11" db="EMBL/GenBank/DDBJ databases">
        <title>Chromosome-level genome assembly of the freshwater bivalve Anodonta woodiana.</title>
        <authorList>
            <person name="Chen X."/>
        </authorList>
    </citation>
    <scope>NUCLEOTIDE SEQUENCE [LARGE SCALE GENOMIC DNA]</scope>
    <source>
        <strain evidence="2">MN2024</strain>
        <tissue evidence="2">Gills</tissue>
    </source>
</reference>
<proteinExistence type="predicted"/>
<keyword evidence="1" id="KW-0812">Transmembrane</keyword>
<name>A0ABD3UHB0_SINWO</name>
<organism evidence="2 3">
    <name type="scientific">Sinanodonta woodiana</name>
    <name type="common">Chinese pond mussel</name>
    <name type="synonym">Anodonta woodiana</name>
    <dbReference type="NCBI Taxonomy" id="1069815"/>
    <lineage>
        <taxon>Eukaryota</taxon>
        <taxon>Metazoa</taxon>
        <taxon>Spiralia</taxon>
        <taxon>Lophotrochozoa</taxon>
        <taxon>Mollusca</taxon>
        <taxon>Bivalvia</taxon>
        <taxon>Autobranchia</taxon>
        <taxon>Heteroconchia</taxon>
        <taxon>Palaeoheterodonta</taxon>
        <taxon>Unionida</taxon>
        <taxon>Unionoidea</taxon>
        <taxon>Unionidae</taxon>
        <taxon>Unioninae</taxon>
        <taxon>Sinanodonta</taxon>
    </lineage>
</organism>
<keyword evidence="1" id="KW-1133">Transmembrane helix</keyword>
<keyword evidence="1" id="KW-0472">Membrane</keyword>
<accession>A0ABD3UHB0</accession>
<sequence length="115" mass="13442">MDEVSVRLIGIIFICFVFSFHEFSAQNKETDEVYIDIPVTAKSFFGLIILRDTMEAYYHGDKTYIRIYMTVYDDQGGYPTHNDIWQDREGNIVIFPAGSRLWVGFGKPRRQLEFA</sequence>
<evidence type="ECO:0000313" key="2">
    <source>
        <dbReference type="EMBL" id="KAL3847705.1"/>
    </source>
</evidence>
<dbReference type="EMBL" id="JBJQND010000016">
    <property type="protein sequence ID" value="KAL3847705.1"/>
    <property type="molecule type" value="Genomic_DNA"/>
</dbReference>
<evidence type="ECO:0000256" key="1">
    <source>
        <dbReference type="SAM" id="Phobius"/>
    </source>
</evidence>
<protein>
    <submittedName>
        <fullName evidence="2">Uncharacterized protein</fullName>
    </submittedName>
</protein>
<feature type="transmembrane region" description="Helical" evidence="1">
    <location>
        <begin position="6"/>
        <end position="23"/>
    </location>
</feature>
<keyword evidence="3" id="KW-1185">Reference proteome</keyword>
<comment type="caution">
    <text evidence="2">The sequence shown here is derived from an EMBL/GenBank/DDBJ whole genome shotgun (WGS) entry which is preliminary data.</text>
</comment>
<gene>
    <name evidence="2" type="ORF">ACJMK2_018602</name>
</gene>
<dbReference type="Proteomes" id="UP001634394">
    <property type="component" value="Unassembled WGS sequence"/>
</dbReference>